<dbReference type="EnsemblMetazoa" id="XM_030999446">
    <property type="protein sequence ID" value="XP_030855306"/>
    <property type="gene ID" value="LOC578865"/>
</dbReference>
<dbReference type="FunFam" id="1.10.287.70:FF:000286">
    <property type="entry name" value="Uncharacterized protein"/>
    <property type="match status" value="1"/>
</dbReference>
<keyword evidence="13" id="KW-1185">Reference proteome</keyword>
<reference evidence="12" key="2">
    <citation type="submission" date="2021-01" db="UniProtKB">
        <authorList>
            <consortium name="EnsemblMetazoa"/>
        </authorList>
    </citation>
    <scope>IDENTIFICATION</scope>
</reference>
<organism evidence="12 13">
    <name type="scientific">Strongylocentrotus purpuratus</name>
    <name type="common">Purple sea urchin</name>
    <dbReference type="NCBI Taxonomy" id="7668"/>
    <lineage>
        <taxon>Eukaryota</taxon>
        <taxon>Metazoa</taxon>
        <taxon>Echinodermata</taxon>
        <taxon>Eleutherozoa</taxon>
        <taxon>Echinozoa</taxon>
        <taxon>Echinoidea</taxon>
        <taxon>Euechinoidea</taxon>
        <taxon>Echinacea</taxon>
        <taxon>Camarodonta</taxon>
        <taxon>Echinidea</taxon>
        <taxon>Strongylocentrotidae</taxon>
        <taxon>Strongylocentrotus</taxon>
    </lineage>
</organism>
<dbReference type="GO" id="GO:0005886">
    <property type="term" value="C:plasma membrane"/>
    <property type="evidence" value="ECO:0000318"/>
    <property type="project" value="GO_Central"/>
</dbReference>
<dbReference type="InParanoid" id="A0A7M7T5G1"/>
<name>A0A7M7T5G1_STRPU</name>
<feature type="compositionally biased region" description="Basic and acidic residues" evidence="9">
    <location>
        <begin position="308"/>
        <end position="318"/>
    </location>
</feature>
<feature type="domain" description="Potassium channel" evidence="11">
    <location>
        <begin position="80"/>
        <end position="143"/>
    </location>
</feature>
<dbReference type="Proteomes" id="UP000007110">
    <property type="component" value="Unassembled WGS sequence"/>
</dbReference>
<dbReference type="InterPro" id="IPR013099">
    <property type="entry name" value="K_chnl_dom"/>
</dbReference>
<evidence type="ECO:0000256" key="6">
    <source>
        <dbReference type="ARBA" id="ARBA00023136"/>
    </source>
</evidence>
<comment type="subcellular location">
    <subcellularLocation>
        <location evidence="1">Membrane</location>
        <topology evidence="1">Multi-pass membrane protein</topology>
    </subcellularLocation>
</comment>
<dbReference type="InterPro" id="IPR003280">
    <property type="entry name" value="2pore_dom_K_chnl"/>
</dbReference>
<evidence type="ECO:0000256" key="10">
    <source>
        <dbReference type="SAM" id="Phobius"/>
    </source>
</evidence>
<evidence type="ECO:0000313" key="12">
    <source>
        <dbReference type="EnsemblMetazoa" id="XP_030855306"/>
    </source>
</evidence>
<keyword evidence="3 8" id="KW-0812">Transmembrane</keyword>
<dbReference type="CTD" id="3775"/>
<evidence type="ECO:0000256" key="4">
    <source>
        <dbReference type="ARBA" id="ARBA00022989"/>
    </source>
</evidence>
<feature type="transmembrane region" description="Helical" evidence="10">
    <location>
        <begin position="7"/>
        <end position="28"/>
    </location>
</feature>
<feature type="domain" description="Potassium channel" evidence="11">
    <location>
        <begin position="180"/>
        <end position="262"/>
    </location>
</feature>
<evidence type="ECO:0000256" key="2">
    <source>
        <dbReference type="ARBA" id="ARBA00022448"/>
    </source>
</evidence>
<dbReference type="FunCoup" id="A0A7M7T5G1">
    <property type="interactions" value="66"/>
</dbReference>
<keyword evidence="2 8" id="KW-0813">Transport</keyword>
<keyword evidence="7 8" id="KW-0407">Ion channel</keyword>
<dbReference type="Gene3D" id="1.10.287.70">
    <property type="match status" value="1"/>
</dbReference>
<dbReference type="GeneID" id="578865"/>
<feature type="transmembrane region" description="Helical" evidence="10">
    <location>
        <begin position="88"/>
        <end position="107"/>
    </location>
</feature>
<dbReference type="PRINTS" id="PR01333">
    <property type="entry name" value="2POREKCHANEL"/>
</dbReference>
<evidence type="ECO:0000313" key="13">
    <source>
        <dbReference type="Proteomes" id="UP000007110"/>
    </source>
</evidence>
<evidence type="ECO:0000256" key="8">
    <source>
        <dbReference type="RuleBase" id="RU003857"/>
    </source>
</evidence>
<evidence type="ECO:0000256" key="7">
    <source>
        <dbReference type="ARBA" id="ARBA00023303"/>
    </source>
</evidence>
<feature type="transmembrane region" description="Helical" evidence="10">
    <location>
        <begin position="204"/>
        <end position="225"/>
    </location>
</feature>
<keyword evidence="4 10" id="KW-1133">Transmembrane helix</keyword>
<evidence type="ECO:0000259" key="11">
    <source>
        <dbReference type="Pfam" id="PF07885"/>
    </source>
</evidence>
<dbReference type="OrthoDB" id="297496at2759"/>
<evidence type="ECO:0000256" key="1">
    <source>
        <dbReference type="ARBA" id="ARBA00004141"/>
    </source>
</evidence>
<feature type="region of interest" description="Disordered" evidence="9">
    <location>
        <begin position="278"/>
        <end position="337"/>
    </location>
</feature>
<protein>
    <recommendedName>
        <fullName evidence="11">Potassium channel domain-containing protein</fullName>
    </recommendedName>
</protein>
<comment type="similarity">
    <text evidence="8">Belongs to the two pore domain potassium channel (TC 1.A.1.8) family.</text>
</comment>
<dbReference type="PANTHER" id="PTHR11003">
    <property type="entry name" value="POTASSIUM CHANNEL, SUBFAMILY K"/>
    <property type="match status" value="1"/>
</dbReference>
<dbReference type="RefSeq" id="XP_030855306.1">
    <property type="nucleotide sequence ID" value="XM_030999446.1"/>
</dbReference>
<dbReference type="GO" id="GO:0022841">
    <property type="term" value="F:potassium ion leak channel activity"/>
    <property type="evidence" value="ECO:0000318"/>
    <property type="project" value="GO_Central"/>
</dbReference>
<keyword evidence="6 10" id="KW-0472">Membrane</keyword>
<dbReference type="GO" id="GO:0015271">
    <property type="term" value="F:outward rectifier potassium channel activity"/>
    <property type="evidence" value="ECO:0000318"/>
    <property type="project" value="GO_Central"/>
</dbReference>
<feature type="transmembrane region" description="Helical" evidence="10">
    <location>
        <begin position="172"/>
        <end position="192"/>
    </location>
</feature>
<accession>A0A7M7T5G1</accession>
<evidence type="ECO:0000256" key="5">
    <source>
        <dbReference type="ARBA" id="ARBA00023065"/>
    </source>
</evidence>
<dbReference type="AlphaFoldDB" id="A0A7M7T5G1"/>
<dbReference type="OMA" id="TIGYGHP"/>
<evidence type="ECO:0000256" key="3">
    <source>
        <dbReference type="ARBA" id="ARBA00022692"/>
    </source>
</evidence>
<feature type="compositionally biased region" description="Low complexity" evidence="9">
    <location>
        <begin position="278"/>
        <end position="293"/>
    </location>
</feature>
<dbReference type="Pfam" id="PF07885">
    <property type="entry name" value="Ion_trans_2"/>
    <property type="match status" value="2"/>
</dbReference>
<dbReference type="GO" id="GO:0071805">
    <property type="term" value="P:potassium ion transmembrane transport"/>
    <property type="evidence" value="ECO:0000318"/>
    <property type="project" value="GO_Central"/>
</dbReference>
<dbReference type="SUPFAM" id="SSF81324">
    <property type="entry name" value="Voltage-gated potassium channels"/>
    <property type="match status" value="2"/>
</dbReference>
<dbReference type="KEGG" id="spu:578865"/>
<feature type="transmembrane region" description="Helical" evidence="10">
    <location>
        <begin position="119"/>
        <end position="143"/>
    </location>
</feature>
<evidence type="ECO:0000256" key="9">
    <source>
        <dbReference type="SAM" id="MobiDB-lite"/>
    </source>
</evidence>
<dbReference type="PANTHER" id="PTHR11003:SF330">
    <property type="entry name" value="POTASSIUM CHANNEL DOMAIN-CONTAINING PROTEIN"/>
    <property type="match status" value="1"/>
</dbReference>
<proteinExistence type="inferred from homology"/>
<keyword evidence="5 8" id="KW-0406">Ion transport</keyword>
<feature type="transmembrane region" description="Helical" evidence="10">
    <location>
        <begin position="237"/>
        <end position="257"/>
    </location>
</feature>
<sequence length="337" mass="38057">MNNAGRLIFFALIYILYICIGAGVFMALEQPYEQTLAENIIKRRDGFLEAHSECMTAQELDKFVTDIEQAFQFGVSYKVAVNSTANTMWNFGGSFFFTTTLLTTIGYGHVSPLTWSGQLFCLFFALFGIPFTFFFLGTITYVVSKPSQMLLDYLTDKFDYKESGPGIRVCHLFILFVLILALFFLIPAAIFTTLEKRWNYFESFYFIFVSLTTVGLGDFVPVTAVREGSAYESTRSIYFICVSLYLLLGLGMMLLLVDTVIKIPQIQRLWEMSTPASSTATSVSSSRSSSPAPIHRELPVRRSFGSKKKSEEERELTKEAAPISRTYDAIQQKGDRS</sequence>
<reference evidence="13" key="1">
    <citation type="submission" date="2015-02" db="EMBL/GenBank/DDBJ databases">
        <title>Genome sequencing for Strongylocentrotus purpuratus.</title>
        <authorList>
            <person name="Murali S."/>
            <person name="Liu Y."/>
            <person name="Vee V."/>
            <person name="English A."/>
            <person name="Wang M."/>
            <person name="Skinner E."/>
            <person name="Han Y."/>
            <person name="Muzny D.M."/>
            <person name="Worley K.C."/>
            <person name="Gibbs R.A."/>
        </authorList>
    </citation>
    <scope>NUCLEOTIDE SEQUENCE</scope>
</reference>